<protein>
    <recommendedName>
        <fullName evidence="11">Aromatic-L-amino-acid decarboxylase</fullName>
    </recommendedName>
</protein>
<dbReference type="Gene3D" id="3.90.1150.10">
    <property type="entry name" value="Aspartate Aminotransferase, domain 1"/>
    <property type="match status" value="1"/>
</dbReference>
<evidence type="ECO:0000256" key="2">
    <source>
        <dbReference type="ARBA" id="ARBA00009533"/>
    </source>
</evidence>
<keyword evidence="3" id="KW-0210">Decarboxylase</keyword>
<dbReference type="InterPro" id="IPR015424">
    <property type="entry name" value="PyrdxlP-dep_Trfase"/>
</dbReference>
<dbReference type="Gene3D" id="3.40.640.10">
    <property type="entry name" value="Type I PLP-dependent aspartate aminotransferase-like (Major domain)"/>
    <property type="match status" value="1"/>
</dbReference>
<evidence type="ECO:0008006" key="11">
    <source>
        <dbReference type="Google" id="ProtNLM"/>
    </source>
</evidence>
<dbReference type="InterPro" id="IPR010977">
    <property type="entry name" value="Aromatic_deC"/>
</dbReference>
<evidence type="ECO:0000313" key="9">
    <source>
        <dbReference type="EMBL" id="MDI1486108.1"/>
    </source>
</evidence>
<dbReference type="PRINTS" id="PR00800">
    <property type="entry name" value="YHDCRBOXLASE"/>
</dbReference>
<evidence type="ECO:0000256" key="3">
    <source>
        <dbReference type="ARBA" id="ARBA00022793"/>
    </source>
</evidence>
<dbReference type="EMBL" id="JAPUFD010000002">
    <property type="protein sequence ID" value="MDI1486108.1"/>
    <property type="molecule type" value="Genomic_DNA"/>
</dbReference>
<feature type="region of interest" description="Disordered" evidence="8">
    <location>
        <begin position="417"/>
        <end position="450"/>
    </location>
</feature>
<comment type="cofactor">
    <cofactor evidence="1 6 7">
        <name>pyridoxal 5'-phosphate</name>
        <dbReference type="ChEBI" id="CHEBI:597326"/>
    </cofactor>
</comment>
<evidence type="ECO:0000256" key="1">
    <source>
        <dbReference type="ARBA" id="ARBA00001933"/>
    </source>
</evidence>
<keyword evidence="4 6" id="KW-0663">Pyridoxal phosphate</keyword>
<gene>
    <name evidence="9" type="ORF">OHK93_004298</name>
</gene>
<reference evidence="9" key="1">
    <citation type="journal article" date="2023" name="Genome Biol. Evol.">
        <title>First Whole Genome Sequence and Flow Cytometry Genome Size Data for the Lichen-Forming Fungus Ramalina farinacea (Ascomycota).</title>
        <authorList>
            <person name="Llewellyn T."/>
            <person name="Mian S."/>
            <person name="Hill R."/>
            <person name="Leitch I.J."/>
            <person name="Gaya E."/>
        </authorList>
    </citation>
    <scope>NUCLEOTIDE SEQUENCE</scope>
    <source>
        <strain evidence="9">LIQ254RAFAR</strain>
    </source>
</reference>
<dbReference type="PANTHER" id="PTHR11999">
    <property type="entry name" value="GROUP II PYRIDOXAL-5-PHOSPHATE DECARBOXYLASE"/>
    <property type="match status" value="1"/>
</dbReference>
<feature type="modified residue" description="N6-(pyridoxal phosphate)lysine" evidence="6">
    <location>
        <position position="298"/>
    </location>
</feature>
<evidence type="ECO:0000256" key="4">
    <source>
        <dbReference type="ARBA" id="ARBA00022898"/>
    </source>
</evidence>
<dbReference type="PANTHER" id="PTHR11999:SF70">
    <property type="entry name" value="MIP05841P"/>
    <property type="match status" value="1"/>
</dbReference>
<proteinExistence type="inferred from homology"/>
<dbReference type="InterPro" id="IPR015421">
    <property type="entry name" value="PyrdxlP-dep_Trfase_major"/>
</dbReference>
<dbReference type="GO" id="GO:0006520">
    <property type="term" value="P:amino acid metabolic process"/>
    <property type="evidence" value="ECO:0007669"/>
    <property type="project" value="InterPro"/>
</dbReference>
<evidence type="ECO:0000313" key="10">
    <source>
        <dbReference type="Proteomes" id="UP001161017"/>
    </source>
</evidence>
<comment type="caution">
    <text evidence="9">The sequence shown here is derived from an EMBL/GenBank/DDBJ whole genome shotgun (WGS) entry which is preliminary data.</text>
</comment>
<dbReference type="AlphaFoldDB" id="A0AA43TRZ2"/>
<dbReference type="InterPro" id="IPR021115">
    <property type="entry name" value="Pyridoxal-P_BS"/>
</dbReference>
<dbReference type="Proteomes" id="UP001161017">
    <property type="component" value="Unassembled WGS sequence"/>
</dbReference>
<dbReference type="GO" id="GO:0019752">
    <property type="term" value="P:carboxylic acid metabolic process"/>
    <property type="evidence" value="ECO:0007669"/>
    <property type="project" value="InterPro"/>
</dbReference>
<dbReference type="GO" id="GO:0016831">
    <property type="term" value="F:carboxy-lyase activity"/>
    <property type="evidence" value="ECO:0007669"/>
    <property type="project" value="UniProtKB-KW"/>
</dbReference>
<dbReference type="GO" id="GO:0030170">
    <property type="term" value="F:pyridoxal phosphate binding"/>
    <property type="evidence" value="ECO:0007669"/>
    <property type="project" value="InterPro"/>
</dbReference>
<dbReference type="Gene3D" id="1.20.1340.10">
    <property type="entry name" value="dopa decarboxylase, N-terminal domain"/>
    <property type="match status" value="1"/>
</dbReference>
<evidence type="ECO:0000256" key="7">
    <source>
        <dbReference type="RuleBase" id="RU000382"/>
    </source>
</evidence>
<comment type="similarity">
    <text evidence="2 7">Belongs to the group II decarboxylase family.</text>
</comment>
<dbReference type="Pfam" id="PF00282">
    <property type="entry name" value="Pyridoxal_deC"/>
    <property type="match status" value="1"/>
</dbReference>
<sequence>MDSTAFRTAAHAAIDEIATYLDTIQDRRVLSAVEPGYLRPLLPPNPPETPEPWPTIQADIESAIMPGLTHWQSPNFMAYFPTAVTFPGILGEMYSAALSAPGFNWQCSPAMTELETIVLDWMVGILHLPSCFLSKPGPGGGVIQGSASEAVVTVMVAARERAIKRACGGCTTQAERERKGGSCTQKAAIIAGVRFKAVQTRLEDELALTGEGFRNALEECEREGLVPFFCTVNIGATPTCAVDDIKAITAINYAGEVFPPLWIHVDAAYAGSALILEEYVHLTEPLDRVDSFDVNMHKWLLVNFDCSPLFVRNRNDLTDVLSVTPSYLRNQNSDSGQVIDYRDWQIPLGRRFRSLKIWFVIRTYGVNGMKAHVRRHIELGEKFAGWIRERPDRFRLVTPPAFALTVFTVVPPTRTSRKLDGVPGNAATEPSVNEGLATDDIEPKTSGRGHVDEANALTKEVYERINASGKVFLTSGVVNGIYAIRVVSANEKANETSMRAAFELIVDIAEQVCSHTTPNDTG</sequence>
<dbReference type="InterPro" id="IPR015422">
    <property type="entry name" value="PyrdxlP-dep_Trfase_small"/>
</dbReference>
<evidence type="ECO:0000256" key="8">
    <source>
        <dbReference type="SAM" id="MobiDB-lite"/>
    </source>
</evidence>
<evidence type="ECO:0000256" key="5">
    <source>
        <dbReference type="ARBA" id="ARBA00023239"/>
    </source>
</evidence>
<accession>A0AA43TRZ2</accession>
<evidence type="ECO:0000256" key="6">
    <source>
        <dbReference type="PIRSR" id="PIRSR602129-50"/>
    </source>
</evidence>
<name>A0AA43TRZ2_9LECA</name>
<dbReference type="SUPFAM" id="SSF53383">
    <property type="entry name" value="PLP-dependent transferases"/>
    <property type="match status" value="1"/>
</dbReference>
<keyword evidence="10" id="KW-1185">Reference proteome</keyword>
<keyword evidence="5 7" id="KW-0456">Lyase</keyword>
<organism evidence="9 10">
    <name type="scientific">Ramalina farinacea</name>
    <dbReference type="NCBI Taxonomy" id="258253"/>
    <lineage>
        <taxon>Eukaryota</taxon>
        <taxon>Fungi</taxon>
        <taxon>Dikarya</taxon>
        <taxon>Ascomycota</taxon>
        <taxon>Pezizomycotina</taxon>
        <taxon>Lecanoromycetes</taxon>
        <taxon>OSLEUM clade</taxon>
        <taxon>Lecanoromycetidae</taxon>
        <taxon>Lecanorales</taxon>
        <taxon>Lecanorineae</taxon>
        <taxon>Ramalinaceae</taxon>
        <taxon>Ramalina</taxon>
    </lineage>
</organism>
<dbReference type="PROSITE" id="PS00392">
    <property type="entry name" value="DDC_GAD_HDC_YDC"/>
    <property type="match status" value="1"/>
</dbReference>
<dbReference type="InterPro" id="IPR002129">
    <property type="entry name" value="PyrdxlP-dep_de-COase"/>
</dbReference>
<feature type="compositionally biased region" description="Basic and acidic residues" evidence="8">
    <location>
        <begin position="441"/>
        <end position="450"/>
    </location>
</feature>
<dbReference type="GO" id="GO:0005737">
    <property type="term" value="C:cytoplasm"/>
    <property type="evidence" value="ECO:0007669"/>
    <property type="project" value="TreeGrafter"/>
</dbReference>